<protein>
    <submittedName>
        <fullName evidence="1">Uncharacterized protein</fullName>
    </submittedName>
</protein>
<reference evidence="1 2" key="1">
    <citation type="journal article" date="2016" name="Nat. Biotechnol.">
        <title>Measurement of bacterial replication rates in microbial communities.</title>
        <authorList>
            <person name="Brown C.T."/>
            <person name="Olm M.R."/>
            <person name="Thomas B.C."/>
            <person name="Banfield J.F."/>
        </authorList>
    </citation>
    <scope>NUCLEOTIDE SEQUENCE [LARGE SCALE GENOMIC DNA]</scope>
    <source>
        <strain evidence="1">46_33</strain>
    </source>
</reference>
<evidence type="ECO:0000313" key="1">
    <source>
        <dbReference type="EMBL" id="OLA39401.1"/>
    </source>
</evidence>
<organism evidence="1 2">
    <name type="scientific">Phascolarctobacterium succinatutens</name>
    <dbReference type="NCBI Taxonomy" id="626940"/>
    <lineage>
        <taxon>Bacteria</taxon>
        <taxon>Bacillati</taxon>
        <taxon>Bacillota</taxon>
        <taxon>Negativicutes</taxon>
        <taxon>Acidaminococcales</taxon>
        <taxon>Acidaminococcaceae</taxon>
        <taxon>Phascolarctobacterium</taxon>
    </lineage>
</organism>
<dbReference type="InterPro" id="IPR011053">
    <property type="entry name" value="Single_hybrid_motif"/>
</dbReference>
<dbReference type="GeneID" id="78523535"/>
<gene>
    <name evidence="1" type="ORF">BHW43_00455</name>
</gene>
<dbReference type="Proteomes" id="UP000186777">
    <property type="component" value="Unassembled WGS sequence"/>
</dbReference>
<dbReference type="SUPFAM" id="SSF51230">
    <property type="entry name" value="Single hybrid motif"/>
    <property type="match status" value="1"/>
</dbReference>
<dbReference type="PROSITE" id="PS51257">
    <property type="entry name" value="PROKAR_LIPOPROTEIN"/>
    <property type="match status" value="1"/>
</dbReference>
<dbReference type="STRING" id="626940.BHW43_00455"/>
<accession>A0A1Q6RAL7</accession>
<evidence type="ECO:0000313" key="2">
    <source>
        <dbReference type="Proteomes" id="UP000186777"/>
    </source>
</evidence>
<proteinExistence type="predicted"/>
<dbReference type="Gene3D" id="2.40.50.100">
    <property type="match status" value="1"/>
</dbReference>
<dbReference type="RefSeq" id="WP_009144968.1">
    <property type="nucleotide sequence ID" value="NZ_CABKPS010000021.1"/>
</dbReference>
<dbReference type="EMBL" id="MNTG01000001">
    <property type="protein sequence ID" value="OLA39401.1"/>
    <property type="molecule type" value="Genomic_DNA"/>
</dbReference>
<comment type="caution">
    <text evidence="1">The sequence shown here is derived from an EMBL/GenBank/DDBJ whole genome shotgun (WGS) entry which is preliminary data.</text>
</comment>
<sequence>MGKKLIVILTIAALGIFTLAAVGCAAVTDQRAAVSGIVVADGLAQEGTQVKQGDILVKVKSIAGGSIAAARATTAGKVSQVLVKPGDKIEAQQVVAKVSE</sequence>
<dbReference type="AlphaFoldDB" id="A0A1Q6RAL7"/>
<name>A0A1Q6RAL7_9FIRM</name>